<dbReference type="Pfam" id="PF09995">
    <property type="entry name" value="MPAB_Lcp_cat"/>
    <property type="match status" value="1"/>
</dbReference>
<dbReference type="PANTHER" id="PTHR36124">
    <property type="match status" value="1"/>
</dbReference>
<proteinExistence type="predicted"/>
<dbReference type="Proteomes" id="UP000643279">
    <property type="component" value="Unassembled WGS sequence"/>
</dbReference>
<organism evidence="2 3">
    <name type="scientific">Arthrobacter liuii</name>
    <dbReference type="NCBI Taxonomy" id="1476996"/>
    <lineage>
        <taxon>Bacteria</taxon>
        <taxon>Bacillati</taxon>
        <taxon>Actinomycetota</taxon>
        <taxon>Actinomycetes</taxon>
        <taxon>Micrococcales</taxon>
        <taxon>Micrococcaceae</taxon>
        <taxon>Arthrobacter</taxon>
    </lineage>
</organism>
<comment type="caution">
    <text evidence="2">The sequence shown here is derived from an EMBL/GenBank/DDBJ whole genome shotgun (WGS) entry which is preliminary data.</text>
</comment>
<accession>A0ABQ2ANJ4</accession>
<evidence type="ECO:0000313" key="2">
    <source>
        <dbReference type="EMBL" id="GGH94590.1"/>
    </source>
</evidence>
<keyword evidence="3" id="KW-1185">Reference proteome</keyword>
<evidence type="ECO:0000313" key="3">
    <source>
        <dbReference type="Proteomes" id="UP000643279"/>
    </source>
</evidence>
<sequence>MGATMKIHPTLADSLRRQESSSSNDWETTFRTMVLYDLAADMELGFFLSYYRNFAIPSIAATLYRNGEIQERPMKRSYDTAIVIYELIASGLESDRGQSMVALLNRAHRNVPGSPDDYLYVLLTLLVVPIRWVQHHAWRPPTGAELTAAARFFAELGSRMNVQGMPETYAEAERFFDQYEATHVSASIEGQKLMHATVQVFQSRLPLPLRPFAARMISVMLADDRLVGALGLPRSGRGSRATLGIILAVRNALHRRLPLQRKPHFTPGKAGSSLYPGGYSLDQIGPVKVPDPSTFQSNELS</sequence>
<dbReference type="EMBL" id="BMFW01000006">
    <property type="protein sequence ID" value="GGH94590.1"/>
    <property type="molecule type" value="Genomic_DNA"/>
</dbReference>
<dbReference type="InterPro" id="IPR046366">
    <property type="entry name" value="MPAB"/>
</dbReference>
<gene>
    <name evidence="2" type="ORF">GCM10007170_18140</name>
</gene>
<feature type="domain" description="ER-bound oxygenase mpaB/mpaB'/Rubber oxygenase catalytic" evidence="1">
    <location>
        <begin position="45"/>
        <end position="248"/>
    </location>
</feature>
<evidence type="ECO:0000259" key="1">
    <source>
        <dbReference type="Pfam" id="PF09995"/>
    </source>
</evidence>
<protein>
    <recommendedName>
        <fullName evidence="1">ER-bound oxygenase mpaB/mpaB'/Rubber oxygenase catalytic domain-containing protein</fullName>
    </recommendedName>
</protein>
<name>A0ABQ2ANJ4_9MICC</name>
<dbReference type="PANTHER" id="PTHR36124:SF1">
    <property type="entry name" value="ER-BOUND OXYGENASE MPAB_MPAB'_RUBBER OXYGENASE CATALYTIC DOMAIN-CONTAINING PROTEIN"/>
    <property type="match status" value="1"/>
</dbReference>
<reference evidence="3" key="1">
    <citation type="journal article" date="2019" name="Int. J. Syst. Evol. Microbiol.">
        <title>The Global Catalogue of Microorganisms (GCM) 10K type strain sequencing project: providing services to taxonomists for standard genome sequencing and annotation.</title>
        <authorList>
            <consortium name="The Broad Institute Genomics Platform"/>
            <consortium name="The Broad Institute Genome Sequencing Center for Infectious Disease"/>
            <person name="Wu L."/>
            <person name="Ma J."/>
        </authorList>
    </citation>
    <scope>NUCLEOTIDE SEQUENCE [LARGE SCALE GENOMIC DNA]</scope>
    <source>
        <strain evidence="3">CGMCC 1.12778</strain>
    </source>
</reference>
<dbReference type="InterPro" id="IPR018713">
    <property type="entry name" value="MPAB/Lcp_cat_dom"/>
</dbReference>